<reference evidence="2" key="1">
    <citation type="journal article" date="2019" name="Sci. Rep.">
        <title>Draft genome of Tanacetum cinerariifolium, the natural source of mosquito coil.</title>
        <authorList>
            <person name="Yamashiro T."/>
            <person name="Shiraishi A."/>
            <person name="Satake H."/>
            <person name="Nakayama K."/>
        </authorList>
    </citation>
    <scope>NUCLEOTIDE SEQUENCE</scope>
</reference>
<feature type="compositionally biased region" description="Polar residues" evidence="1">
    <location>
        <begin position="16"/>
        <end position="27"/>
    </location>
</feature>
<comment type="caution">
    <text evidence="2">The sequence shown here is derived from an EMBL/GenBank/DDBJ whole genome shotgun (WGS) entry which is preliminary data.</text>
</comment>
<gene>
    <name evidence="2" type="ORF">Tci_500256</name>
</gene>
<evidence type="ECO:0000313" key="2">
    <source>
        <dbReference type="EMBL" id="GEZ28283.1"/>
    </source>
</evidence>
<dbReference type="AlphaFoldDB" id="A0A699I8R9"/>
<sequence length="368" mass="42530">MLAQSAVVEGEGSKNPLESQPTPSLAQPISEFQILESSTSPQNTQSPRKTLEGTSFPYTRGPNFLDPSIDVEAVHKEEAKEISSLQKRVTKLEQRQCSRILGFHPFKAGTSRRHSLDKGKDILQEPKPMKKTKKIDKDQIKRDAKVSLKIQPDLDEEVKKERERQEEASKAALAELYDEVQLQIDVDHELAARLTYKEQEKYTVEERSKLLAEFFKRIKREFTHAQLKSRSFKEIQKLYTKEQKWIDAFVLIDSDKELRKWLKVVPDDDKAINYETLDVKSLIVDYESQELGTIEAGGVHVYKLTRLDGSYRHFSTFSRMLEVLDRQDVLDLHMIVTERFPANDPEGYDLILWGDLKTLMESSEDDEI</sequence>
<proteinExistence type="predicted"/>
<accession>A0A699I8R9</accession>
<evidence type="ECO:0000256" key="1">
    <source>
        <dbReference type="SAM" id="MobiDB-lite"/>
    </source>
</evidence>
<name>A0A699I8R9_TANCI</name>
<feature type="compositionally biased region" description="Polar residues" evidence="1">
    <location>
        <begin position="35"/>
        <end position="57"/>
    </location>
</feature>
<feature type="region of interest" description="Disordered" evidence="1">
    <location>
        <begin position="1"/>
        <end position="63"/>
    </location>
</feature>
<organism evidence="2">
    <name type="scientific">Tanacetum cinerariifolium</name>
    <name type="common">Dalmatian daisy</name>
    <name type="synonym">Chrysanthemum cinerariifolium</name>
    <dbReference type="NCBI Taxonomy" id="118510"/>
    <lineage>
        <taxon>Eukaryota</taxon>
        <taxon>Viridiplantae</taxon>
        <taxon>Streptophyta</taxon>
        <taxon>Embryophyta</taxon>
        <taxon>Tracheophyta</taxon>
        <taxon>Spermatophyta</taxon>
        <taxon>Magnoliopsida</taxon>
        <taxon>eudicotyledons</taxon>
        <taxon>Gunneridae</taxon>
        <taxon>Pentapetalae</taxon>
        <taxon>asterids</taxon>
        <taxon>campanulids</taxon>
        <taxon>Asterales</taxon>
        <taxon>Asteraceae</taxon>
        <taxon>Asteroideae</taxon>
        <taxon>Anthemideae</taxon>
        <taxon>Anthemidinae</taxon>
        <taxon>Tanacetum</taxon>
    </lineage>
</organism>
<dbReference type="EMBL" id="BKCJ010260759">
    <property type="protein sequence ID" value="GEZ28283.1"/>
    <property type="molecule type" value="Genomic_DNA"/>
</dbReference>
<protein>
    <submittedName>
        <fullName evidence="2">Uncharacterized protein</fullName>
    </submittedName>
</protein>